<reference evidence="4" key="1">
    <citation type="submission" date="2021-04" db="EMBL/GenBank/DDBJ databases">
        <title>Oceanospirillales bacteria with DddD are important DMSP degraders in coastal seawater.</title>
        <authorList>
            <person name="Liu J."/>
        </authorList>
    </citation>
    <scope>NUCLEOTIDE SEQUENCE</scope>
    <source>
        <strain evidence="4">D13-1</strain>
    </source>
</reference>
<name>A0ABY5HLC1_9GAMM</name>
<evidence type="ECO:0000313" key="4">
    <source>
        <dbReference type="EMBL" id="UTW13105.1"/>
    </source>
</evidence>
<dbReference type="Pfam" id="PF08240">
    <property type="entry name" value="ADH_N"/>
    <property type="match status" value="1"/>
</dbReference>
<accession>A0ABY5HLC1</accession>
<dbReference type="RefSeq" id="WP_255855270.1">
    <property type="nucleotide sequence ID" value="NZ_CP073347.1"/>
</dbReference>
<dbReference type="Gene3D" id="3.90.180.10">
    <property type="entry name" value="Medium-chain alcohol dehydrogenases, catalytic domain"/>
    <property type="match status" value="1"/>
</dbReference>
<keyword evidence="2" id="KW-0862">Zinc</keyword>
<dbReference type="SUPFAM" id="SSF51735">
    <property type="entry name" value="NAD(P)-binding Rossmann-fold domains"/>
    <property type="match status" value="1"/>
</dbReference>
<dbReference type="CDD" id="cd08252">
    <property type="entry name" value="AL_MDR"/>
    <property type="match status" value="1"/>
</dbReference>
<gene>
    <name evidence="4" type="ORF">KDW95_05440</name>
</gene>
<dbReference type="InterPro" id="IPR014182">
    <property type="entry name" value="ADH_Zn_typ-1"/>
</dbReference>
<dbReference type="SMART" id="SM00829">
    <property type="entry name" value="PKS_ER"/>
    <property type="match status" value="1"/>
</dbReference>
<dbReference type="Gene3D" id="3.40.50.720">
    <property type="entry name" value="NAD(P)-binding Rossmann-like Domain"/>
    <property type="match status" value="1"/>
</dbReference>
<keyword evidence="1" id="KW-0521">NADP</keyword>
<keyword evidence="2" id="KW-0560">Oxidoreductase</keyword>
<feature type="domain" description="Enoyl reductase (ER)" evidence="3">
    <location>
        <begin position="13"/>
        <end position="333"/>
    </location>
</feature>
<evidence type="ECO:0000259" key="3">
    <source>
        <dbReference type="SMART" id="SM00829"/>
    </source>
</evidence>
<evidence type="ECO:0000256" key="1">
    <source>
        <dbReference type="ARBA" id="ARBA00022857"/>
    </source>
</evidence>
<comment type="similarity">
    <text evidence="2">Belongs to the zinc-containing alcohol dehydrogenase family. Quinone oxidoreductase subfamily.</text>
</comment>
<dbReference type="InterPro" id="IPR011032">
    <property type="entry name" value="GroES-like_sf"/>
</dbReference>
<dbReference type="NCBIfam" id="TIGR02817">
    <property type="entry name" value="adh_fam_1"/>
    <property type="match status" value="1"/>
</dbReference>
<dbReference type="InterPro" id="IPR020843">
    <property type="entry name" value="ER"/>
</dbReference>
<dbReference type="InterPro" id="IPR013154">
    <property type="entry name" value="ADH-like_N"/>
</dbReference>
<dbReference type="Pfam" id="PF13602">
    <property type="entry name" value="ADH_zinc_N_2"/>
    <property type="match status" value="1"/>
</dbReference>
<keyword evidence="2" id="KW-0479">Metal-binding</keyword>
<dbReference type="InterPro" id="IPR036291">
    <property type="entry name" value="NAD(P)-bd_dom_sf"/>
</dbReference>
<dbReference type="EMBL" id="CP073347">
    <property type="protein sequence ID" value="UTW13105.1"/>
    <property type="molecule type" value="Genomic_DNA"/>
</dbReference>
<sequence>MKAIGFKTSHPIDHADSLIQFDTAVPELREHDLLVRVSAVSVNPVDTKVRVRSAQNTTLETPIVPGFDAVGIVEATGPGAEGFKPGDRVWYAGDVTRAGSNAEYQAVDARIAALAPQSLSDAEAAAMPLTALTGWEALFDRLRINPAEKKTLLIIGGAGGVGSITTQIASQLTNLTVIATASRPQTDAWVRKMGADHVANHRDLVASVKALGFEHVDYIFNTADTKGHWDAMVELIAPQGLISSIVESDEPVDLTALQGKSAGFIWELMFTRSMFGTQDIARQQDILSQLATLVDEGRIGTTLGDTLVGFSVETLKEAHRRSESGKTIGKIAITF</sequence>
<evidence type="ECO:0000313" key="5">
    <source>
        <dbReference type="Proteomes" id="UP001058461"/>
    </source>
</evidence>
<keyword evidence="5" id="KW-1185">Reference proteome</keyword>
<dbReference type="PANTHER" id="PTHR44154">
    <property type="entry name" value="QUINONE OXIDOREDUCTASE"/>
    <property type="match status" value="1"/>
</dbReference>
<evidence type="ECO:0000256" key="2">
    <source>
        <dbReference type="RuleBase" id="RU364000"/>
    </source>
</evidence>
<proteinExistence type="inferred from homology"/>
<organism evidence="4 5">
    <name type="scientific">Marinobacterium rhizophilum</name>
    <dbReference type="NCBI Taxonomy" id="420402"/>
    <lineage>
        <taxon>Bacteria</taxon>
        <taxon>Pseudomonadati</taxon>
        <taxon>Pseudomonadota</taxon>
        <taxon>Gammaproteobacteria</taxon>
        <taxon>Oceanospirillales</taxon>
        <taxon>Oceanospirillaceae</taxon>
        <taxon>Marinobacterium</taxon>
    </lineage>
</organism>
<dbReference type="PANTHER" id="PTHR44154:SF1">
    <property type="entry name" value="QUINONE OXIDOREDUCTASE"/>
    <property type="match status" value="1"/>
</dbReference>
<dbReference type="Proteomes" id="UP001058461">
    <property type="component" value="Chromosome"/>
</dbReference>
<protein>
    <recommendedName>
        <fullName evidence="2">Zinc-type alcohol dehydrogenase-like protein</fullName>
    </recommendedName>
</protein>
<dbReference type="InterPro" id="IPR051603">
    <property type="entry name" value="Zinc-ADH_QOR/CCCR"/>
</dbReference>
<dbReference type="SUPFAM" id="SSF50129">
    <property type="entry name" value="GroES-like"/>
    <property type="match status" value="1"/>
</dbReference>